<feature type="transmembrane region" description="Helical" evidence="1">
    <location>
        <begin position="55"/>
        <end position="80"/>
    </location>
</feature>
<name>A0A813FQ98_POLGL</name>
<keyword evidence="1" id="KW-0812">Transmembrane</keyword>
<dbReference type="EMBL" id="CAJNNV010029358">
    <property type="protein sequence ID" value="CAE8628223.1"/>
    <property type="molecule type" value="Genomic_DNA"/>
</dbReference>
<dbReference type="AlphaFoldDB" id="A0A813FQ98"/>
<evidence type="ECO:0000256" key="1">
    <source>
        <dbReference type="SAM" id="Phobius"/>
    </source>
</evidence>
<comment type="caution">
    <text evidence="2">The sequence shown here is derived from an EMBL/GenBank/DDBJ whole genome shotgun (WGS) entry which is preliminary data.</text>
</comment>
<keyword evidence="4" id="KW-1185">Reference proteome</keyword>
<dbReference type="OrthoDB" id="481501at2759"/>
<evidence type="ECO:0000313" key="4">
    <source>
        <dbReference type="Proteomes" id="UP000654075"/>
    </source>
</evidence>
<proteinExistence type="predicted"/>
<protein>
    <submittedName>
        <fullName evidence="2">Uncharacterized protein</fullName>
    </submittedName>
</protein>
<evidence type="ECO:0000313" key="3">
    <source>
        <dbReference type="EMBL" id="CAE8628223.1"/>
    </source>
</evidence>
<dbReference type="Proteomes" id="UP000654075">
    <property type="component" value="Unassembled WGS sequence"/>
</dbReference>
<evidence type="ECO:0000313" key="2">
    <source>
        <dbReference type="EMBL" id="CAE8614678.1"/>
    </source>
</evidence>
<reference evidence="2" key="1">
    <citation type="submission" date="2021-02" db="EMBL/GenBank/DDBJ databases">
        <authorList>
            <person name="Dougan E. K."/>
            <person name="Rhodes N."/>
            <person name="Thang M."/>
            <person name="Chan C."/>
        </authorList>
    </citation>
    <scope>NUCLEOTIDE SEQUENCE</scope>
</reference>
<feature type="transmembrane region" description="Helical" evidence="1">
    <location>
        <begin position="103"/>
        <end position="119"/>
    </location>
</feature>
<gene>
    <name evidence="2" type="ORF">PGLA1383_LOCUS32403</name>
    <name evidence="3" type="ORF">PGLA1383_LOCUS44893</name>
</gene>
<accession>A0A813FQ98</accession>
<feature type="transmembrane region" description="Helical" evidence="1">
    <location>
        <begin position="13"/>
        <end position="34"/>
    </location>
</feature>
<keyword evidence="1" id="KW-0472">Membrane</keyword>
<dbReference type="EMBL" id="CAJNNV010025469">
    <property type="protein sequence ID" value="CAE8614678.1"/>
    <property type="molecule type" value="Genomic_DNA"/>
</dbReference>
<keyword evidence="1" id="KW-1133">Transmembrane helix</keyword>
<sequence>MAFWFYSASLPSLIAWPQAIRLALPVVGLSVSLLRRMLGGLLAGSKRARGLRWNFIAAGLLSFPGLLSLVNALLAAKAFLDDWSFPLGLRRAEAVLHLQEVRWWHTLMLTVLILCVLALQRADRFRRA</sequence>
<organism evidence="2 4">
    <name type="scientific">Polarella glacialis</name>
    <name type="common">Dinoflagellate</name>
    <dbReference type="NCBI Taxonomy" id="89957"/>
    <lineage>
        <taxon>Eukaryota</taxon>
        <taxon>Sar</taxon>
        <taxon>Alveolata</taxon>
        <taxon>Dinophyceae</taxon>
        <taxon>Suessiales</taxon>
        <taxon>Suessiaceae</taxon>
        <taxon>Polarella</taxon>
    </lineage>
</organism>